<dbReference type="Proteomes" id="UP000739538">
    <property type="component" value="Unassembled WGS sequence"/>
</dbReference>
<dbReference type="Gene3D" id="3.40.50.300">
    <property type="entry name" value="P-loop containing nucleotide triphosphate hydrolases"/>
    <property type="match status" value="1"/>
</dbReference>
<name>A0A956NCX5_UNCEI</name>
<protein>
    <submittedName>
        <fullName evidence="1">Uncharacterized protein</fullName>
    </submittedName>
</protein>
<evidence type="ECO:0000313" key="2">
    <source>
        <dbReference type="Proteomes" id="UP000739538"/>
    </source>
</evidence>
<dbReference type="InterPro" id="IPR027417">
    <property type="entry name" value="P-loop_NTPase"/>
</dbReference>
<accession>A0A956NCX5</accession>
<reference evidence="1" key="1">
    <citation type="submission" date="2020-04" db="EMBL/GenBank/DDBJ databases">
        <authorList>
            <person name="Zhang T."/>
        </authorList>
    </citation>
    <scope>NUCLEOTIDE SEQUENCE</scope>
    <source>
        <strain evidence="1">HKST-UBA02</strain>
    </source>
</reference>
<gene>
    <name evidence="1" type="ORF">KDA27_11800</name>
</gene>
<dbReference type="EMBL" id="JAGQHS010000054">
    <property type="protein sequence ID" value="MCA9756477.1"/>
    <property type="molecule type" value="Genomic_DNA"/>
</dbReference>
<dbReference type="SUPFAM" id="SSF52540">
    <property type="entry name" value="P-loop containing nucleoside triphosphate hydrolases"/>
    <property type="match status" value="1"/>
</dbReference>
<feature type="non-terminal residue" evidence="1">
    <location>
        <position position="241"/>
    </location>
</feature>
<evidence type="ECO:0000313" key="1">
    <source>
        <dbReference type="EMBL" id="MCA9756477.1"/>
    </source>
</evidence>
<dbReference type="AlphaFoldDB" id="A0A956NCX5"/>
<sequence length="241" mass="26559">MRPVISAKLSPPRLSPDHLRRDRLDRRWAELLKRRVLFVVAGAGFGKTSFLADWVSRETRPVGWYTLDESDSDPEVFLAHLACAVCGAIGWDTQDVPGSDVNAIVQLLYASETPPLLVFDDLHTLRPGSRTLGHVSRVLRYLPEGGSVVLASREPPAVERARWEVRGDVGELVASDLAFDADEIVQLLSRRFPGCRIGSGTIARIAEQTEGWAAGLELLIQRIDDPDPGEIERVLDVMSSA</sequence>
<organism evidence="1 2">
    <name type="scientific">Eiseniibacteriota bacterium</name>
    <dbReference type="NCBI Taxonomy" id="2212470"/>
    <lineage>
        <taxon>Bacteria</taxon>
        <taxon>Candidatus Eiseniibacteriota</taxon>
    </lineage>
</organism>
<proteinExistence type="predicted"/>
<comment type="caution">
    <text evidence="1">The sequence shown here is derived from an EMBL/GenBank/DDBJ whole genome shotgun (WGS) entry which is preliminary data.</text>
</comment>
<reference evidence="1" key="2">
    <citation type="journal article" date="2021" name="Microbiome">
        <title>Successional dynamics and alternative stable states in a saline activated sludge microbial community over 9 years.</title>
        <authorList>
            <person name="Wang Y."/>
            <person name="Ye J."/>
            <person name="Ju F."/>
            <person name="Liu L."/>
            <person name="Boyd J.A."/>
            <person name="Deng Y."/>
            <person name="Parks D.H."/>
            <person name="Jiang X."/>
            <person name="Yin X."/>
            <person name="Woodcroft B.J."/>
            <person name="Tyson G.W."/>
            <person name="Hugenholtz P."/>
            <person name="Polz M.F."/>
            <person name="Zhang T."/>
        </authorList>
    </citation>
    <scope>NUCLEOTIDE SEQUENCE</scope>
    <source>
        <strain evidence="1">HKST-UBA02</strain>
    </source>
</reference>